<comment type="caution">
    <text evidence="1">The sequence shown here is derived from an EMBL/GenBank/DDBJ whole genome shotgun (WGS) entry which is preliminary data.</text>
</comment>
<evidence type="ECO:0000313" key="2">
    <source>
        <dbReference type="Proteomes" id="UP000037600"/>
    </source>
</evidence>
<dbReference type="NCBIfam" id="TIGR04352">
    <property type="entry name" value="HprK_rel_A"/>
    <property type="match status" value="1"/>
</dbReference>
<name>A0A0J8GPC0_9ALTE</name>
<keyword evidence="1" id="KW-0808">Transferase</keyword>
<dbReference type="InterPro" id="IPR027417">
    <property type="entry name" value="P-loop_NTPase"/>
</dbReference>
<accession>A0A0J8GPC0</accession>
<proteinExistence type="predicted"/>
<keyword evidence="2" id="KW-1185">Reference proteome</keyword>
<dbReference type="EMBL" id="LAZL01000022">
    <property type="protein sequence ID" value="KMT64622.1"/>
    <property type="molecule type" value="Genomic_DNA"/>
</dbReference>
<organism evidence="1 2">
    <name type="scientific">Catenovulum maritimum</name>
    <dbReference type="NCBI Taxonomy" id="1513271"/>
    <lineage>
        <taxon>Bacteria</taxon>
        <taxon>Pseudomonadati</taxon>
        <taxon>Pseudomonadota</taxon>
        <taxon>Gammaproteobacteria</taxon>
        <taxon>Alteromonadales</taxon>
        <taxon>Alteromonadaceae</taxon>
        <taxon>Catenovulum</taxon>
    </lineage>
</organism>
<dbReference type="SUPFAM" id="SSF53795">
    <property type="entry name" value="PEP carboxykinase-like"/>
    <property type="match status" value="1"/>
</dbReference>
<sequence length="287" mass="32314">MNLCRFTVQTGPFSFSINSNISYLVQELGKMYEGFSECTPNQFIDFNISIQHSKGLRRIIKPQANFFLDEFSPFKPLPAIQAYPMLEWGMNWCMAQHAHHYLMLHAGVVEKNGKAIVLPATSGSGKSTLTAALVFNGWRLFSDEIALFSLKDELLYPCSRPINLKNESIEIIKNYIPDAVFSNIALDTHKGTVSLLKPPADSVRRMHEPAPLGMYVFPTYKAGSAARLNTISPEQALRNLTQHSFNYHIIGKSGFELLVKQLQTTPCYEFQYSSFDDAIDVFNGLVD</sequence>
<protein>
    <submittedName>
        <fullName evidence="1">Serine kinase</fullName>
    </submittedName>
</protein>
<dbReference type="Gene3D" id="3.40.50.300">
    <property type="entry name" value="P-loop containing nucleotide triphosphate hydrolases"/>
    <property type="match status" value="1"/>
</dbReference>
<dbReference type="STRING" id="1513271.XM47_13345"/>
<keyword evidence="1" id="KW-0418">Kinase</keyword>
<dbReference type="Proteomes" id="UP000037600">
    <property type="component" value="Unassembled WGS sequence"/>
</dbReference>
<gene>
    <name evidence="1" type="ORF">XM47_13345</name>
</gene>
<dbReference type="RefSeq" id="WP_077066562.1">
    <property type="nucleotide sequence ID" value="NZ_KQ130495.1"/>
</dbReference>
<reference evidence="1 2" key="1">
    <citation type="submission" date="2015-04" db="EMBL/GenBank/DDBJ databases">
        <title>Draft Genome Sequence of the Novel Agar-Digesting Marine Bacterium Q1.</title>
        <authorList>
            <person name="Li Y."/>
            <person name="Li D."/>
            <person name="Chen G."/>
            <person name="Du Z."/>
        </authorList>
    </citation>
    <scope>NUCLEOTIDE SEQUENCE [LARGE SCALE GENOMIC DNA]</scope>
    <source>
        <strain evidence="1 2">Q1</strain>
    </source>
</reference>
<dbReference type="InterPro" id="IPR027600">
    <property type="entry name" value="HprK-rel_A"/>
</dbReference>
<dbReference type="AlphaFoldDB" id="A0A0J8GPC0"/>
<dbReference type="GO" id="GO:0016301">
    <property type="term" value="F:kinase activity"/>
    <property type="evidence" value="ECO:0007669"/>
    <property type="project" value="UniProtKB-KW"/>
</dbReference>
<evidence type="ECO:0000313" key="1">
    <source>
        <dbReference type="EMBL" id="KMT64622.1"/>
    </source>
</evidence>